<keyword evidence="4" id="KW-1185">Reference proteome</keyword>
<accession>A0A9P6EVM9</accession>
<feature type="domain" description="Chromo" evidence="2">
    <location>
        <begin position="14"/>
        <end position="75"/>
    </location>
</feature>
<protein>
    <recommendedName>
        <fullName evidence="2">Chromo domain-containing protein</fullName>
    </recommendedName>
</protein>
<dbReference type="Gene3D" id="2.40.50.40">
    <property type="match status" value="1"/>
</dbReference>
<dbReference type="EMBL" id="JAAAXW010000802">
    <property type="protein sequence ID" value="KAF9536328.1"/>
    <property type="molecule type" value="Genomic_DNA"/>
</dbReference>
<dbReference type="InterPro" id="IPR016197">
    <property type="entry name" value="Chromo-like_dom_sf"/>
</dbReference>
<name>A0A9P6EVM9_9FUNG</name>
<dbReference type="InterPro" id="IPR023780">
    <property type="entry name" value="Chromo_domain"/>
</dbReference>
<evidence type="ECO:0000259" key="2">
    <source>
        <dbReference type="PROSITE" id="PS50013"/>
    </source>
</evidence>
<comment type="caution">
    <text evidence="3">The sequence shown here is derived from an EMBL/GenBank/DDBJ whole genome shotgun (WGS) entry which is preliminary data.</text>
</comment>
<evidence type="ECO:0000256" key="1">
    <source>
        <dbReference type="SAM" id="MobiDB-lite"/>
    </source>
</evidence>
<dbReference type="AlphaFoldDB" id="A0A9P6EVM9"/>
<feature type="compositionally biased region" description="Basic and acidic residues" evidence="1">
    <location>
        <begin position="68"/>
        <end position="78"/>
    </location>
</feature>
<gene>
    <name evidence="3" type="ORF">EC957_011527</name>
</gene>
<feature type="non-terminal residue" evidence="3">
    <location>
        <position position="98"/>
    </location>
</feature>
<evidence type="ECO:0000313" key="3">
    <source>
        <dbReference type="EMBL" id="KAF9536328.1"/>
    </source>
</evidence>
<dbReference type="Pfam" id="PF00385">
    <property type="entry name" value="Chromo"/>
    <property type="match status" value="1"/>
</dbReference>
<sequence length="98" mass="11555">MVQRDPVEDDTNIFEIQQILNHRPIKGRENEMEYLVRWKGYSPEYDSWVPFTDFIETDIIDKYRRRRGINESNERSGFKPESSSRSLGDNRGAGKSAQ</sequence>
<dbReference type="Proteomes" id="UP000723463">
    <property type="component" value="Unassembled WGS sequence"/>
</dbReference>
<dbReference type="InterPro" id="IPR000953">
    <property type="entry name" value="Chromo/chromo_shadow_dom"/>
</dbReference>
<dbReference type="PROSITE" id="PS50013">
    <property type="entry name" value="CHROMO_2"/>
    <property type="match status" value="1"/>
</dbReference>
<evidence type="ECO:0000313" key="4">
    <source>
        <dbReference type="Proteomes" id="UP000723463"/>
    </source>
</evidence>
<reference evidence="3" key="1">
    <citation type="journal article" date="2020" name="Fungal Divers.">
        <title>Resolving the Mortierellaceae phylogeny through synthesis of multi-gene phylogenetics and phylogenomics.</title>
        <authorList>
            <person name="Vandepol N."/>
            <person name="Liber J."/>
            <person name="Desiro A."/>
            <person name="Na H."/>
            <person name="Kennedy M."/>
            <person name="Barry K."/>
            <person name="Grigoriev I.V."/>
            <person name="Miller A.N."/>
            <person name="O'Donnell K."/>
            <person name="Stajich J.E."/>
            <person name="Bonito G."/>
        </authorList>
    </citation>
    <scope>NUCLEOTIDE SEQUENCE</scope>
    <source>
        <strain evidence="3">NRRL 2591</strain>
    </source>
</reference>
<proteinExistence type="predicted"/>
<dbReference type="SUPFAM" id="SSF54160">
    <property type="entry name" value="Chromo domain-like"/>
    <property type="match status" value="1"/>
</dbReference>
<feature type="region of interest" description="Disordered" evidence="1">
    <location>
        <begin position="65"/>
        <end position="98"/>
    </location>
</feature>
<organism evidence="3 4">
    <name type="scientific">Mortierella hygrophila</name>
    <dbReference type="NCBI Taxonomy" id="979708"/>
    <lineage>
        <taxon>Eukaryota</taxon>
        <taxon>Fungi</taxon>
        <taxon>Fungi incertae sedis</taxon>
        <taxon>Mucoromycota</taxon>
        <taxon>Mortierellomycotina</taxon>
        <taxon>Mortierellomycetes</taxon>
        <taxon>Mortierellales</taxon>
        <taxon>Mortierellaceae</taxon>
        <taxon>Mortierella</taxon>
    </lineage>
</organism>
<dbReference type="SMART" id="SM00298">
    <property type="entry name" value="CHROMO"/>
    <property type="match status" value="1"/>
</dbReference>